<dbReference type="EMBL" id="JACYGY010000001">
    <property type="protein sequence ID" value="MBE9464729.1"/>
    <property type="molecule type" value="Genomic_DNA"/>
</dbReference>
<organism evidence="1 2">
    <name type="scientific">Dyadobacter subterraneus</name>
    <dbReference type="NCBI Taxonomy" id="2773304"/>
    <lineage>
        <taxon>Bacteria</taxon>
        <taxon>Pseudomonadati</taxon>
        <taxon>Bacteroidota</taxon>
        <taxon>Cytophagia</taxon>
        <taxon>Cytophagales</taxon>
        <taxon>Spirosomataceae</taxon>
        <taxon>Dyadobacter</taxon>
    </lineage>
</organism>
<dbReference type="Proteomes" id="UP000634134">
    <property type="component" value="Unassembled WGS sequence"/>
</dbReference>
<keyword evidence="2" id="KW-1185">Reference proteome</keyword>
<reference evidence="2" key="1">
    <citation type="submission" date="2023-07" db="EMBL/GenBank/DDBJ databases">
        <title>Dyadobacter sp. nov 'subterranea' isolated from contaminted grondwater.</title>
        <authorList>
            <person name="Szabo I."/>
            <person name="Al-Omari J."/>
            <person name="Szerdahelyi S.G."/>
            <person name="Rado J."/>
        </authorList>
    </citation>
    <scope>NUCLEOTIDE SEQUENCE [LARGE SCALE GENOMIC DNA]</scope>
    <source>
        <strain evidence="2">UP-52</strain>
    </source>
</reference>
<sequence length="131" mass="15976">MNKPAPEELQSFFRSDIFQSELAKNGDFSLVIKAFYERFYSEFDQEKYNKIGVHIDQIRREQLIFDEQTDDNHEKEYKTIIDFHFIKETANKQSFSLIGTEEERFFYNLNSEELLNFFILRFRRFSKLFIP</sequence>
<protein>
    <submittedName>
        <fullName evidence="1">Uncharacterized protein</fullName>
    </submittedName>
</protein>
<accession>A0ABR9WGV2</accession>
<evidence type="ECO:0000313" key="1">
    <source>
        <dbReference type="EMBL" id="MBE9464729.1"/>
    </source>
</evidence>
<evidence type="ECO:0000313" key="2">
    <source>
        <dbReference type="Proteomes" id="UP000634134"/>
    </source>
</evidence>
<proteinExistence type="predicted"/>
<name>A0ABR9WGV2_9BACT</name>
<comment type="caution">
    <text evidence="1">The sequence shown here is derived from an EMBL/GenBank/DDBJ whole genome shotgun (WGS) entry which is preliminary data.</text>
</comment>
<gene>
    <name evidence="1" type="ORF">IEE83_22830</name>
</gene>
<dbReference type="RefSeq" id="WP_194122768.1">
    <property type="nucleotide sequence ID" value="NZ_JACYGY010000001.1"/>
</dbReference>